<reference evidence="4 5" key="1">
    <citation type="submission" date="2018-01" db="EMBL/GenBank/DDBJ databases">
        <title>Draft genome of the strawberry crown rot pathogen Phytophthora cactorum.</title>
        <authorList>
            <person name="Armitage A.D."/>
            <person name="Lysoe E."/>
            <person name="Nellist C.F."/>
            <person name="Harrison R.J."/>
            <person name="Brurberg M.B."/>
        </authorList>
    </citation>
    <scope>NUCLEOTIDE SEQUENCE [LARGE SCALE GENOMIC DNA]</scope>
    <source>
        <strain evidence="4 5">10300</strain>
    </source>
</reference>
<comment type="caution">
    <text evidence="4">The sequence shown here is derived from an EMBL/GenBank/DDBJ whole genome shotgun (WGS) entry which is preliminary data.</text>
</comment>
<keyword evidence="5" id="KW-1185">Reference proteome</keyword>
<evidence type="ECO:0000313" key="5">
    <source>
        <dbReference type="Proteomes" id="UP000251314"/>
    </source>
</evidence>
<dbReference type="EMBL" id="MJFZ01000194">
    <property type="protein sequence ID" value="RAW34656.1"/>
    <property type="molecule type" value="Genomic_DNA"/>
</dbReference>
<organism evidence="4 5">
    <name type="scientific">Phytophthora cactorum</name>
    <dbReference type="NCBI Taxonomy" id="29920"/>
    <lineage>
        <taxon>Eukaryota</taxon>
        <taxon>Sar</taxon>
        <taxon>Stramenopiles</taxon>
        <taxon>Oomycota</taxon>
        <taxon>Peronosporomycetes</taxon>
        <taxon>Peronosporales</taxon>
        <taxon>Peronosporaceae</taxon>
        <taxon>Phytophthora</taxon>
    </lineage>
</organism>
<evidence type="ECO:0000313" key="3">
    <source>
        <dbReference type="EMBL" id="KAG3209088.1"/>
    </source>
</evidence>
<proteinExistence type="predicted"/>
<dbReference type="EMBL" id="RCML01000272">
    <property type="protein sequence ID" value="KAG2982768.1"/>
    <property type="molecule type" value="Genomic_DNA"/>
</dbReference>
<dbReference type="Proteomes" id="UP000760860">
    <property type="component" value="Unassembled WGS sequence"/>
</dbReference>
<dbReference type="EMBL" id="RCMK01001264">
    <property type="protein sequence ID" value="KAG2898260.1"/>
    <property type="molecule type" value="Genomic_DNA"/>
</dbReference>
<dbReference type="AlphaFoldDB" id="A0A329SF31"/>
<dbReference type="EMBL" id="RCMV01001334">
    <property type="protein sequence ID" value="KAG3209088.1"/>
    <property type="molecule type" value="Genomic_DNA"/>
</dbReference>
<dbReference type="Proteomes" id="UP000251314">
    <property type="component" value="Unassembled WGS sequence"/>
</dbReference>
<evidence type="ECO:0000313" key="1">
    <source>
        <dbReference type="EMBL" id="KAG2898260.1"/>
    </source>
</evidence>
<name>A0A329SF31_9STRA</name>
<reference evidence="1" key="2">
    <citation type="submission" date="2018-10" db="EMBL/GenBank/DDBJ databases">
        <title>Effector identification in a new, highly contiguous assembly of the strawberry crown rot pathogen Phytophthora cactorum.</title>
        <authorList>
            <person name="Armitage A.D."/>
            <person name="Nellist C.F."/>
            <person name="Bates H."/>
            <person name="Vickerstaff R.J."/>
            <person name="Harrison R.J."/>
        </authorList>
    </citation>
    <scope>NUCLEOTIDE SEQUENCE</scope>
    <source>
        <strain evidence="1">4040</strain>
        <strain evidence="2">P415</strain>
        <strain evidence="3">P421</strain>
    </source>
</reference>
<accession>A0A329SF31</accession>
<gene>
    <name evidence="4" type="ORF">PC110_g9046</name>
    <name evidence="1" type="ORF">PC117_g22601</name>
    <name evidence="2" type="ORF">PC118_g9798</name>
    <name evidence="3" type="ORF">PC129_g19895</name>
</gene>
<evidence type="ECO:0008006" key="6">
    <source>
        <dbReference type="Google" id="ProtNLM"/>
    </source>
</evidence>
<sequence>MATALDTVTWKRLQTTEGLSQYQKQNMVRLKAWKLYLWRNADHGVSCAGDLCQDEKGGGQAHLVWECPDAQAFWVNWLRRWGLTEREVSDGGAASALGSIFSFRCQDLPTWLIEWGRSQEEAVWEVLFDVANEMWVRGCAATVTAIWRRNVERVHPEGAVPTTLDGAVAKWVHFVADVFCRFRLSCYPLRGTATMKIAVVNEISRHWWAEIPTGSLRLRNG</sequence>
<dbReference type="VEuPathDB" id="FungiDB:PC110_g9046"/>
<evidence type="ECO:0000313" key="4">
    <source>
        <dbReference type="EMBL" id="RAW34656.1"/>
    </source>
</evidence>
<protein>
    <recommendedName>
        <fullName evidence="6">Reverse transcriptase zinc-binding domain-containing protein</fullName>
    </recommendedName>
</protein>
<dbReference type="Proteomes" id="UP000697107">
    <property type="component" value="Unassembled WGS sequence"/>
</dbReference>
<dbReference type="OrthoDB" id="10515017at2759"/>
<dbReference type="Proteomes" id="UP000736787">
    <property type="component" value="Unassembled WGS sequence"/>
</dbReference>
<evidence type="ECO:0000313" key="2">
    <source>
        <dbReference type="EMBL" id="KAG2982768.1"/>
    </source>
</evidence>